<dbReference type="RefSeq" id="WP_092209029.1">
    <property type="nucleotide sequence ID" value="NZ_FOVN01000005.1"/>
</dbReference>
<feature type="signal peptide" evidence="1">
    <location>
        <begin position="1"/>
        <end position="18"/>
    </location>
</feature>
<dbReference type="STRING" id="649333.SAMN04487989_105189"/>
<reference evidence="3" key="1">
    <citation type="submission" date="2016-10" db="EMBL/GenBank/DDBJ databases">
        <authorList>
            <person name="Varghese N."/>
            <person name="Submissions S."/>
        </authorList>
    </citation>
    <scope>NUCLEOTIDE SEQUENCE [LARGE SCALE GENOMIC DNA]</scope>
    <source>
        <strain evidence="3">DSM 23925</strain>
    </source>
</reference>
<proteinExistence type="predicted"/>
<dbReference type="Proteomes" id="UP000198705">
    <property type="component" value="Unassembled WGS sequence"/>
</dbReference>
<evidence type="ECO:0008006" key="4">
    <source>
        <dbReference type="Google" id="ProtNLM"/>
    </source>
</evidence>
<accession>A0A1I5CNE6</accession>
<gene>
    <name evidence="2" type="ORF">SAMN04487989_105189</name>
</gene>
<name>A0A1I5CNE6_9FLAO</name>
<evidence type="ECO:0000313" key="2">
    <source>
        <dbReference type="EMBL" id="SFN88540.1"/>
    </source>
</evidence>
<sequence>MKKLIYVLVFAMSLTGFAQDAMTEGVVKSKQTMSSDNEQMQAQLAMVGDILTTTYFKSDKTRSETFNLMSGNTTTIMNGETNEMLTFMDNQMTGKMYTISDMKPNEEDTEGMNVVKGDETKTILGYVCQEYNVTLEKEGATVNMDIYVTDKIQAMNPQVAQMGAQIDGFPLYMKMDVSQMGMALTITSEVTEIKKETVSADKFDMTPPEGYTKTDKLMGM</sequence>
<dbReference type="AlphaFoldDB" id="A0A1I5CNE6"/>
<protein>
    <recommendedName>
        <fullName evidence="4">DUF4412 domain-containing protein</fullName>
    </recommendedName>
</protein>
<organism evidence="2 3">
    <name type="scientific">Bizionia echini</name>
    <dbReference type="NCBI Taxonomy" id="649333"/>
    <lineage>
        <taxon>Bacteria</taxon>
        <taxon>Pseudomonadati</taxon>
        <taxon>Bacteroidota</taxon>
        <taxon>Flavobacteriia</taxon>
        <taxon>Flavobacteriales</taxon>
        <taxon>Flavobacteriaceae</taxon>
        <taxon>Bizionia</taxon>
    </lineage>
</organism>
<dbReference type="EMBL" id="FOVN01000005">
    <property type="protein sequence ID" value="SFN88540.1"/>
    <property type="molecule type" value="Genomic_DNA"/>
</dbReference>
<keyword evidence="1" id="KW-0732">Signal</keyword>
<dbReference type="OrthoDB" id="676537at2"/>
<evidence type="ECO:0000256" key="1">
    <source>
        <dbReference type="SAM" id="SignalP"/>
    </source>
</evidence>
<evidence type="ECO:0000313" key="3">
    <source>
        <dbReference type="Proteomes" id="UP000198705"/>
    </source>
</evidence>
<feature type="chain" id="PRO_5011567250" description="DUF4412 domain-containing protein" evidence="1">
    <location>
        <begin position="19"/>
        <end position="220"/>
    </location>
</feature>
<keyword evidence="3" id="KW-1185">Reference proteome</keyword>